<name>A0A937UPX7_9ACTN</name>
<dbReference type="AlphaFoldDB" id="A0A937UPX7"/>
<evidence type="ECO:0000313" key="2">
    <source>
        <dbReference type="EMBL" id="MBL7626041.1"/>
    </source>
</evidence>
<dbReference type="Proteomes" id="UP000604475">
    <property type="component" value="Unassembled WGS sequence"/>
</dbReference>
<dbReference type="PANTHER" id="PTHR31299">
    <property type="entry name" value="ESTERASE, PUTATIVE (AFU_ORTHOLOGUE AFUA_1G05850)-RELATED"/>
    <property type="match status" value="1"/>
</dbReference>
<organism evidence="2 3">
    <name type="scientific">Frankia nepalensis</name>
    <dbReference type="NCBI Taxonomy" id="1836974"/>
    <lineage>
        <taxon>Bacteria</taxon>
        <taxon>Bacillati</taxon>
        <taxon>Actinomycetota</taxon>
        <taxon>Actinomycetes</taxon>
        <taxon>Frankiales</taxon>
        <taxon>Frankiaceae</taxon>
        <taxon>Frankia</taxon>
    </lineage>
</organism>
<dbReference type="PANTHER" id="PTHR31299:SF0">
    <property type="entry name" value="ESTERASE, PUTATIVE (AFU_ORTHOLOGUE AFUA_1G05850)-RELATED"/>
    <property type="match status" value="1"/>
</dbReference>
<dbReference type="CDD" id="cd14728">
    <property type="entry name" value="Ere-like"/>
    <property type="match status" value="1"/>
</dbReference>
<comment type="caution">
    <text evidence="2">The sequence shown here is derived from an EMBL/GenBank/DDBJ whole genome shotgun (WGS) entry which is preliminary data.</text>
</comment>
<dbReference type="Gene3D" id="3.40.1660.10">
    <property type="entry name" value="EreA-like (biosynthetic domain)"/>
    <property type="match status" value="1"/>
</dbReference>
<dbReference type="RefSeq" id="WP_203001779.1">
    <property type="nucleotide sequence ID" value="NZ_JADWYU010000146.1"/>
</dbReference>
<dbReference type="SUPFAM" id="SSF159501">
    <property type="entry name" value="EreA/ChaN-like"/>
    <property type="match status" value="2"/>
</dbReference>
<accession>A0A937UPX7</accession>
<reference evidence="2" key="1">
    <citation type="submission" date="2020-12" db="EMBL/GenBank/DDBJ databases">
        <title>Genomic characterization of non-nitrogen-fixing Frankia strains.</title>
        <authorList>
            <person name="Carlos-Shanley C."/>
            <person name="Guerra T."/>
            <person name="Hahn D."/>
        </authorList>
    </citation>
    <scope>NUCLEOTIDE SEQUENCE</scope>
    <source>
        <strain evidence="2">CN6</strain>
    </source>
</reference>
<feature type="region of interest" description="Disordered" evidence="1">
    <location>
        <begin position="158"/>
        <end position="197"/>
    </location>
</feature>
<evidence type="ECO:0000313" key="3">
    <source>
        <dbReference type="Proteomes" id="UP000604475"/>
    </source>
</evidence>
<dbReference type="GO" id="GO:0046677">
    <property type="term" value="P:response to antibiotic"/>
    <property type="evidence" value="ECO:0007669"/>
    <property type="project" value="InterPro"/>
</dbReference>
<dbReference type="InterPro" id="IPR007815">
    <property type="entry name" value="Emycin_Estase"/>
</dbReference>
<sequence length="375" mass="38898">MVDSEIARWLGAGGQPSPHLVAPTPGETSVPDLDWLRAAVGPARVVGIGVPTHGARELFTLAHRIIGYLADELDFRAVAMDEPDRPGAALDAYARHGDGDPEAIVRELHPHHRTVEMLRLVGWMRDRATRTPNAPLHFVGLLPTAPAPAAGVAENAAVGGPRAKGAGRNDSPEGGSGKGDDDGAGTQGDGDGRGDEVANGRAAWIGFVEQWLAQAVLRWHAQTAAKIIVLSGISHTAVGHRRTVTTGAAPPVTHRNAGSYLREGLGPGGYASLGLTFHHGVVDLGEGPHPIPPPPAGTVESLLGAPPRPIVLDTRAAADTPLERWLARPATVRLVGPAFDPADPSKAAMSGGSLAEWFDAVAHVGRVSPVHPLGS</sequence>
<proteinExistence type="predicted"/>
<dbReference type="EMBL" id="JAEACQ010000122">
    <property type="protein sequence ID" value="MBL7626041.1"/>
    <property type="molecule type" value="Genomic_DNA"/>
</dbReference>
<dbReference type="Gene3D" id="3.30.1870.10">
    <property type="entry name" value="EreA-like, domain 2"/>
    <property type="match status" value="1"/>
</dbReference>
<keyword evidence="3" id="KW-1185">Reference proteome</keyword>
<dbReference type="Pfam" id="PF05139">
    <property type="entry name" value="Erythro_esteras"/>
    <property type="match status" value="2"/>
</dbReference>
<evidence type="ECO:0000256" key="1">
    <source>
        <dbReference type="SAM" id="MobiDB-lite"/>
    </source>
</evidence>
<gene>
    <name evidence="2" type="ORF">I7412_02380</name>
</gene>
<protein>
    <submittedName>
        <fullName evidence="2">Erythromycin esterase family protein</fullName>
    </submittedName>
</protein>
<dbReference type="InterPro" id="IPR052036">
    <property type="entry name" value="Hydrolase/PRTase-associated"/>
</dbReference>